<dbReference type="InterPro" id="IPR001633">
    <property type="entry name" value="EAL_dom"/>
</dbReference>
<feature type="domain" description="EAL" evidence="1">
    <location>
        <begin position="1"/>
        <end position="249"/>
    </location>
</feature>
<dbReference type="InterPro" id="IPR050706">
    <property type="entry name" value="Cyclic-di-GMP_PDE-like"/>
</dbReference>
<reference evidence="2" key="2">
    <citation type="submission" date="2020-09" db="EMBL/GenBank/DDBJ databases">
        <authorList>
            <person name="Sun Q."/>
            <person name="Zhou Y."/>
        </authorList>
    </citation>
    <scope>NUCLEOTIDE SEQUENCE</scope>
    <source>
        <strain evidence="2">CGMCC 1.12698</strain>
    </source>
</reference>
<keyword evidence="3" id="KW-1185">Reference proteome</keyword>
<dbReference type="CDD" id="cd01948">
    <property type="entry name" value="EAL"/>
    <property type="match status" value="1"/>
</dbReference>
<evidence type="ECO:0000313" key="3">
    <source>
        <dbReference type="Proteomes" id="UP000605259"/>
    </source>
</evidence>
<reference evidence="2" key="1">
    <citation type="journal article" date="2014" name="Int. J. Syst. Evol. Microbiol.">
        <title>Complete genome sequence of Corynebacterium casei LMG S-19264T (=DSM 44701T), isolated from a smear-ripened cheese.</title>
        <authorList>
            <consortium name="US DOE Joint Genome Institute (JGI-PGF)"/>
            <person name="Walter F."/>
            <person name="Albersmeier A."/>
            <person name="Kalinowski J."/>
            <person name="Ruckert C."/>
        </authorList>
    </citation>
    <scope>NUCLEOTIDE SEQUENCE</scope>
    <source>
        <strain evidence="2">CGMCC 1.12698</strain>
    </source>
</reference>
<evidence type="ECO:0000259" key="1">
    <source>
        <dbReference type="PROSITE" id="PS50883"/>
    </source>
</evidence>
<comment type="caution">
    <text evidence="2">The sequence shown here is derived from an EMBL/GenBank/DDBJ whole genome shotgun (WGS) entry which is preliminary data.</text>
</comment>
<dbReference type="SUPFAM" id="SSF103190">
    <property type="entry name" value="Sensory domain-like"/>
    <property type="match status" value="1"/>
</dbReference>
<accession>A0A917AR00</accession>
<organism evidence="2 3">
    <name type="scientific">Priestia taiwanensis</name>
    <dbReference type="NCBI Taxonomy" id="1347902"/>
    <lineage>
        <taxon>Bacteria</taxon>
        <taxon>Bacillati</taxon>
        <taxon>Bacillota</taxon>
        <taxon>Bacilli</taxon>
        <taxon>Bacillales</taxon>
        <taxon>Bacillaceae</taxon>
        <taxon>Priestia</taxon>
    </lineage>
</organism>
<protein>
    <submittedName>
        <fullName evidence="2">Diguanylate phosphodiesterase</fullName>
    </submittedName>
</protein>
<dbReference type="PANTHER" id="PTHR33121:SF82">
    <property type="entry name" value="SIGNAL TRANSDUCTION PROTEIN CONTAINING A EAL DOMAIN"/>
    <property type="match status" value="1"/>
</dbReference>
<dbReference type="SMART" id="SM00052">
    <property type="entry name" value="EAL"/>
    <property type="match status" value="1"/>
</dbReference>
<dbReference type="Proteomes" id="UP000605259">
    <property type="component" value="Unassembled WGS sequence"/>
</dbReference>
<dbReference type="EMBL" id="BMFK01000001">
    <property type="protein sequence ID" value="GGE67294.1"/>
    <property type="molecule type" value="Genomic_DNA"/>
</dbReference>
<dbReference type="AlphaFoldDB" id="A0A917AR00"/>
<dbReference type="PANTHER" id="PTHR33121">
    <property type="entry name" value="CYCLIC DI-GMP PHOSPHODIESTERASE PDEF"/>
    <property type="match status" value="1"/>
</dbReference>
<gene>
    <name evidence="2" type="ORF">GCM10007140_16810</name>
</gene>
<dbReference type="InterPro" id="IPR029151">
    <property type="entry name" value="Sensor-like_sf"/>
</dbReference>
<dbReference type="Gene3D" id="1.20.5.170">
    <property type="match status" value="1"/>
</dbReference>
<dbReference type="InterPro" id="IPR018842">
    <property type="entry name" value="YkuI_C"/>
</dbReference>
<sequence length="406" mass="48129">MDALEIMANLDRVVPYYQPVFSADDHEVIGYEVLGYMEIDGENVSIGHFFLDESVPEDFRMEVDAIVLEKAIEDYMQTDQSFYLFINRNPNLLEYDEKEMFLEQLLRYEEQGLRLTNIIIQLTEHHFTGDLKSLRHLLTYYRTYGMKLAVDHIGKGNSNIRRVGMLAPDIFKVDLVSLDKEQNTPAYQDTLSSLPFLARKMGATILYEGIDQFYHLQYAWKNGGRYYQGRYLHAASPSFMDKYSLKDRLRQECHTFIVHEKKKLQAIQSYSDTLNERLNTFMMRMKKIDDYNKFLQVLAKEFSDVSFRMYVCDEDGFQKSANIEKEADGDWVLYPSYMMKNWSWRPYFLENIMKMRVNKKGRLSDLYTDIKSGETIRTFSYPTDDNDYIFMDIPYDYLYKTEGLLR</sequence>
<dbReference type="Pfam" id="PF10388">
    <property type="entry name" value="YkuI_C"/>
    <property type="match status" value="1"/>
</dbReference>
<dbReference type="RefSeq" id="WP_188387917.1">
    <property type="nucleotide sequence ID" value="NZ_BMFK01000001.1"/>
</dbReference>
<name>A0A917AR00_9BACI</name>
<dbReference type="Pfam" id="PF00563">
    <property type="entry name" value="EAL"/>
    <property type="match status" value="1"/>
</dbReference>
<dbReference type="Gene3D" id="3.20.20.450">
    <property type="entry name" value="EAL domain"/>
    <property type="match status" value="1"/>
</dbReference>
<evidence type="ECO:0000313" key="2">
    <source>
        <dbReference type="EMBL" id="GGE67294.1"/>
    </source>
</evidence>
<dbReference type="GO" id="GO:0071111">
    <property type="term" value="F:cyclic-guanylate-specific phosphodiesterase activity"/>
    <property type="evidence" value="ECO:0007669"/>
    <property type="project" value="InterPro"/>
</dbReference>
<dbReference type="InterPro" id="IPR035919">
    <property type="entry name" value="EAL_sf"/>
</dbReference>
<dbReference type="SUPFAM" id="SSF141868">
    <property type="entry name" value="EAL domain-like"/>
    <property type="match status" value="1"/>
</dbReference>
<dbReference type="PROSITE" id="PS50883">
    <property type="entry name" value="EAL"/>
    <property type="match status" value="1"/>
</dbReference>
<proteinExistence type="predicted"/>
<dbReference type="Gene3D" id="3.30.450.20">
    <property type="entry name" value="PAS domain"/>
    <property type="match status" value="1"/>
</dbReference>